<reference evidence="1 2" key="1">
    <citation type="submission" date="2021-02" db="EMBL/GenBank/DDBJ databases">
        <title>Paenibacillus tianjinensis sp. nov.</title>
        <authorList>
            <person name="Liu H."/>
        </authorList>
    </citation>
    <scope>NUCLEOTIDE SEQUENCE [LARGE SCALE GENOMIC DNA]</scope>
    <source>
        <strain evidence="1 2">TB2019</strain>
    </source>
</reference>
<dbReference type="EMBL" id="CP070969">
    <property type="protein sequence ID" value="QSF43422.1"/>
    <property type="molecule type" value="Genomic_DNA"/>
</dbReference>
<dbReference type="RefSeq" id="WP_206101055.1">
    <property type="nucleotide sequence ID" value="NZ_CP070969.1"/>
</dbReference>
<organism evidence="1 2">
    <name type="scientific">Paenibacillus tianjinensis</name>
    <dbReference type="NCBI Taxonomy" id="2810347"/>
    <lineage>
        <taxon>Bacteria</taxon>
        <taxon>Bacillati</taxon>
        <taxon>Bacillota</taxon>
        <taxon>Bacilli</taxon>
        <taxon>Bacillales</taxon>
        <taxon>Paenibacillaceae</taxon>
        <taxon>Paenibacillus</taxon>
    </lineage>
</organism>
<name>A0ABX7L5P5_9BACL</name>
<dbReference type="Proteomes" id="UP000663452">
    <property type="component" value="Chromosome"/>
</dbReference>
<evidence type="ECO:0000313" key="1">
    <source>
        <dbReference type="EMBL" id="QSF43422.1"/>
    </source>
</evidence>
<accession>A0ABX7L5P5</accession>
<keyword evidence="2" id="KW-1185">Reference proteome</keyword>
<gene>
    <name evidence="1" type="ORF">JRJ22_19350</name>
</gene>
<sequence>MKVTAEQIIEHMKQVHFNHIIQTPGMLKQTVGGLNGMDMETYNKGYTDALEQLIDYFGDRV</sequence>
<proteinExistence type="predicted"/>
<evidence type="ECO:0000313" key="2">
    <source>
        <dbReference type="Proteomes" id="UP000663452"/>
    </source>
</evidence>
<protein>
    <submittedName>
        <fullName evidence="1">Uncharacterized protein</fullName>
    </submittedName>
</protein>